<dbReference type="InterPro" id="IPR029066">
    <property type="entry name" value="PLP-binding_barrel"/>
</dbReference>
<evidence type="ECO:0000256" key="3">
    <source>
        <dbReference type="ARBA" id="ARBA00002257"/>
    </source>
</evidence>
<keyword evidence="7" id="KW-0210">Decarboxylase</keyword>
<dbReference type="CDD" id="cd06830">
    <property type="entry name" value="PLPDE_III_ADC"/>
    <property type="match status" value="1"/>
</dbReference>
<evidence type="ECO:0000256" key="9">
    <source>
        <dbReference type="ARBA" id="ARBA00022898"/>
    </source>
</evidence>
<dbReference type="NCBIfam" id="TIGR01273">
    <property type="entry name" value="speA"/>
    <property type="match status" value="1"/>
</dbReference>
<evidence type="ECO:0000256" key="10">
    <source>
        <dbReference type="ARBA" id="ARBA00023066"/>
    </source>
</evidence>
<feature type="domain" description="Arginine decarboxylase C-terminal helical" evidence="16">
    <location>
        <begin position="604"/>
        <end position="657"/>
    </location>
</feature>
<dbReference type="PRINTS" id="PR01180">
    <property type="entry name" value="ARGDCRBXLASE"/>
</dbReference>
<evidence type="ECO:0000256" key="13">
    <source>
        <dbReference type="NCBIfam" id="TIGR01273"/>
    </source>
</evidence>
<evidence type="ECO:0000313" key="18">
    <source>
        <dbReference type="Proteomes" id="UP000626370"/>
    </source>
</evidence>
<comment type="cofactor">
    <cofactor evidence="2">
        <name>Mg(2+)</name>
        <dbReference type="ChEBI" id="CHEBI:18420"/>
    </cofactor>
</comment>
<evidence type="ECO:0000259" key="15">
    <source>
        <dbReference type="Pfam" id="PF17810"/>
    </source>
</evidence>
<evidence type="ECO:0000256" key="11">
    <source>
        <dbReference type="ARBA" id="ARBA00023115"/>
    </source>
</evidence>
<organism evidence="17 18">
    <name type="scientific">Thalassotalea profundi</name>
    <dbReference type="NCBI Taxonomy" id="2036687"/>
    <lineage>
        <taxon>Bacteria</taxon>
        <taxon>Pseudomonadati</taxon>
        <taxon>Pseudomonadota</taxon>
        <taxon>Gammaproteobacteria</taxon>
        <taxon>Alteromonadales</taxon>
        <taxon>Colwelliaceae</taxon>
        <taxon>Thalassotalea</taxon>
    </lineage>
</organism>
<dbReference type="NCBIfam" id="NF003763">
    <property type="entry name" value="PRK05354.1"/>
    <property type="match status" value="1"/>
</dbReference>
<keyword evidence="6" id="KW-0479">Metal-binding</keyword>
<evidence type="ECO:0000313" key="17">
    <source>
        <dbReference type="EMBL" id="GHE90206.1"/>
    </source>
</evidence>
<dbReference type="Gene3D" id="1.20.58.930">
    <property type="match status" value="1"/>
</dbReference>
<keyword evidence="11" id="KW-0620">Polyamine biosynthesis</keyword>
<dbReference type="PRINTS" id="PR01179">
    <property type="entry name" value="ODADCRBXLASE"/>
</dbReference>
<evidence type="ECO:0000256" key="1">
    <source>
        <dbReference type="ARBA" id="ARBA00001933"/>
    </source>
</evidence>
<evidence type="ECO:0000259" key="14">
    <source>
        <dbReference type="Pfam" id="PF02784"/>
    </source>
</evidence>
<dbReference type="PANTHER" id="PTHR43295:SF9">
    <property type="entry name" value="BIOSYNTHETIC ARGININE DECARBOXYLASE"/>
    <property type="match status" value="1"/>
</dbReference>
<evidence type="ECO:0000256" key="6">
    <source>
        <dbReference type="ARBA" id="ARBA00022723"/>
    </source>
</evidence>
<accession>A0ABQ3IT88</accession>
<dbReference type="SUPFAM" id="SSF51419">
    <property type="entry name" value="PLP-binding barrel"/>
    <property type="match status" value="1"/>
</dbReference>
<dbReference type="PIRSF" id="PIRSF001336">
    <property type="entry name" value="Arg_decrbxlase"/>
    <property type="match status" value="1"/>
</dbReference>
<gene>
    <name evidence="17" type="primary">speA</name>
    <name evidence="17" type="ORF">GCM10011501_19490</name>
</gene>
<keyword evidence="18" id="KW-1185">Reference proteome</keyword>
<keyword evidence="9" id="KW-0663">Pyridoxal phosphate</keyword>
<evidence type="ECO:0000256" key="4">
    <source>
        <dbReference type="ARBA" id="ARBA00008357"/>
    </source>
</evidence>
<comment type="caution">
    <text evidence="17">The sequence shown here is derived from an EMBL/GenBank/DDBJ whole genome shotgun (WGS) entry which is preliminary data.</text>
</comment>
<dbReference type="InterPro" id="IPR022644">
    <property type="entry name" value="De-COase2_N"/>
</dbReference>
<dbReference type="Pfam" id="PF02784">
    <property type="entry name" value="Orn_Arg_deC_N"/>
    <property type="match status" value="1"/>
</dbReference>
<sequence length="659" mass="74244">MNKLNNPSSGNKEFSSNELASTALNSSWTIDDAEKAYRVKRWGNGYFDISECGNIHVSPRYDQPDLKINLREVINEMAEEGIEFPAVIRFHDILRSQVEQLNKTFRAKIEEADYEGKYLGVFPVKVNQMREVIEEIVDAGSRFNYGLEAGSKPELIAALAYNTNKDSLTVLNGYKDEEYLRLALLGLKINRNIIIVIEKFSELTKLISLAKELNIAPVIGLRVKMMVKGRGKWESSSGERAKFGLSIAEILNAVTLLENEGMKDSIKLLHFHIGSQLTDIRAVKEAVQESSLVYSKLVQLGVPLEYVDVGGGLAIDYDGSQSTNDSSCNYGLEEYVSDIVYGFKQNCDLESVPHPNIVSESGRAMTAHHSCVITKVIGEIHPSGTQYATKKSTSEHIIVTNMRDIENEMEQENSQEVYNDICQLKEQAFQAFKLGIFTLDELAKVETMYWRILNRIETQIKNEEFIPEELREISAMLSSQYLANFSVFQSAADSWAIDQVLPIVPISRLNEQPTKLCSLVDITCDSDGKIDKFIGEDTVASNIPLHQLIPGEDYFLGIFLTGAYQDVMGDMHNLFGRLNEVHVFSYDDDPKDFYIEETVKGSSVENVLSTMQYTPVLMAQVIKKDIDKEVQRGKIKPREGVNLIDFYEECLAGYTYLKS</sequence>
<dbReference type="Gene3D" id="1.10.287.3440">
    <property type="match status" value="1"/>
</dbReference>
<protein>
    <recommendedName>
        <fullName evidence="5 13">Arginine decarboxylase</fullName>
        <ecNumber evidence="5 13">4.1.1.19</ecNumber>
    </recommendedName>
</protein>
<dbReference type="Pfam" id="PF17810">
    <property type="entry name" value="Arg_decarb_HB"/>
    <property type="match status" value="1"/>
</dbReference>
<feature type="domain" description="Arginine decarboxylase helical bundle" evidence="15">
    <location>
        <begin position="394"/>
        <end position="473"/>
    </location>
</feature>
<keyword evidence="10" id="KW-0745">Spermidine biosynthesis</keyword>
<comment type="function">
    <text evidence="3">Catalyzes the biosynthesis of agmatine from arginine.</text>
</comment>
<dbReference type="PANTHER" id="PTHR43295">
    <property type="entry name" value="ARGININE DECARBOXYLASE"/>
    <property type="match status" value="1"/>
</dbReference>
<evidence type="ECO:0000259" key="16">
    <source>
        <dbReference type="Pfam" id="PF17944"/>
    </source>
</evidence>
<evidence type="ECO:0000256" key="7">
    <source>
        <dbReference type="ARBA" id="ARBA00022793"/>
    </source>
</evidence>
<comment type="cofactor">
    <cofactor evidence="1">
        <name>pyridoxal 5'-phosphate</name>
        <dbReference type="ChEBI" id="CHEBI:597326"/>
    </cofactor>
</comment>
<evidence type="ECO:0000256" key="5">
    <source>
        <dbReference type="ARBA" id="ARBA00012426"/>
    </source>
</evidence>
<dbReference type="EC" id="4.1.1.19" evidence="5 13"/>
<feature type="domain" description="Orn/DAP/Arg decarboxylase 2 N-terminal" evidence="14">
    <location>
        <begin position="113"/>
        <end position="367"/>
    </location>
</feature>
<dbReference type="InterPro" id="IPR040634">
    <property type="entry name" value="Arg_decarb_HB"/>
</dbReference>
<dbReference type="SUPFAM" id="SSF50621">
    <property type="entry name" value="Alanine racemase C-terminal domain-like"/>
    <property type="match status" value="1"/>
</dbReference>
<dbReference type="InterPro" id="IPR022653">
    <property type="entry name" value="De-COase2_pyr-phos_BS"/>
</dbReference>
<evidence type="ECO:0000256" key="2">
    <source>
        <dbReference type="ARBA" id="ARBA00001946"/>
    </source>
</evidence>
<dbReference type="InterPro" id="IPR002985">
    <property type="entry name" value="Arg_decrbxlase"/>
</dbReference>
<dbReference type="Pfam" id="PF17944">
    <property type="entry name" value="Arg_decarbox_C"/>
    <property type="match status" value="1"/>
</dbReference>
<name>A0ABQ3IT88_9GAMM</name>
<evidence type="ECO:0000256" key="8">
    <source>
        <dbReference type="ARBA" id="ARBA00022842"/>
    </source>
</evidence>
<proteinExistence type="inferred from homology"/>
<dbReference type="Gene3D" id="2.40.37.10">
    <property type="entry name" value="Lyase, Ornithine Decarboxylase, Chain A, domain 1"/>
    <property type="match status" value="1"/>
</dbReference>
<evidence type="ECO:0000256" key="12">
    <source>
        <dbReference type="ARBA" id="ARBA00023239"/>
    </source>
</evidence>
<dbReference type="Gene3D" id="3.20.20.10">
    <property type="entry name" value="Alanine racemase"/>
    <property type="match status" value="1"/>
</dbReference>
<comment type="similarity">
    <text evidence="4">Belongs to the Orn/Lys/Arg decarboxylase class-II family. SpeA subfamily.</text>
</comment>
<keyword evidence="8" id="KW-0460">Magnesium</keyword>
<dbReference type="EMBL" id="BNAH01000007">
    <property type="protein sequence ID" value="GHE90206.1"/>
    <property type="molecule type" value="Genomic_DNA"/>
</dbReference>
<dbReference type="Proteomes" id="UP000626370">
    <property type="component" value="Unassembled WGS sequence"/>
</dbReference>
<dbReference type="InterPro" id="IPR041128">
    <property type="entry name" value="Arg_decarbox_C"/>
</dbReference>
<reference evidence="18" key="1">
    <citation type="journal article" date="2019" name="Int. J. Syst. Evol. Microbiol.">
        <title>The Global Catalogue of Microorganisms (GCM) 10K type strain sequencing project: providing services to taxonomists for standard genome sequencing and annotation.</title>
        <authorList>
            <consortium name="The Broad Institute Genomics Platform"/>
            <consortium name="The Broad Institute Genome Sequencing Center for Infectious Disease"/>
            <person name="Wu L."/>
            <person name="Ma J."/>
        </authorList>
    </citation>
    <scope>NUCLEOTIDE SEQUENCE [LARGE SCALE GENOMIC DNA]</scope>
    <source>
        <strain evidence="18">CGMCC 1.15922</strain>
    </source>
</reference>
<keyword evidence="12" id="KW-0456">Lyase</keyword>
<dbReference type="InterPro" id="IPR000183">
    <property type="entry name" value="Orn/DAP/Arg_de-COase"/>
</dbReference>
<dbReference type="InterPro" id="IPR009006">
    <property type="entry name" value="Ala_racemase/Decarboxylase_C"/>
</dbReference>
<dbReference type="PROSITE" id="PS00878">
    <property type="entry name" value="ODR_DC_2_1"/>
    <property type="match status" value="1"/>
</dbReference>